<dbReference type="InterPro" id="IPR036390">
    <property type="entry name" value="WH_DNA-bd_sf"/>
</dbReference>
<dbReference type="EMBL" id="JBEHZE010000001">
    <property type="protein sequence ID" value="MEX6634282.1"/>
    <property type="molecule type" value="Genomic_DNA"/>
</dbReference>
<accession>A0ABV3Z644</accession>
<gene>
    <name evidence="1" type="ORF">ABFZ84_12075</name>
</gene>
<comment type="caution">
    <text evidence="1">The sequence shown here is derived from an EMBL/GenBank/DDBJ whole genome shotgun (WGS) entry which is preliminary data.</text>
</comment>
<keyword evidence="2" id="KW-1185">Reference proteome</keyword>
<name>A0ABV3Z644_9PROT</name>
<evidence type="ECO:0000313" key="1">
    <source>
        <dbReference type="EMBL" id="MEX6634282.1"/>
    </source>
</evidence>
<organism evidence="1 2">
    <name type="scientific">Hyphococcus lacteus</name>
    <dbReference type="NCBI Taxonomy" id="3143536"/>
    <lineage>
        <taxon>Bacteria</taxon>
        <taxon>Pseudomonadati</taxon>
        <taxon>Pseudomonadota</taxon>
        <taxon>Alphaproteobacteria</taxon>
        <taxon>Parvularculales</taxon>
        <taxon>Parvularculaceae</taxon>
        <taxon>Hyphococcus</taxon>
    </lineage>
</organism>
<reference evidence="1 2" key="1">
    <citation type="submission" date="2024-05" db="EMBL/GenBank/DDBJ databases">
        <title>Three bacterial strains, DH-69, EH-24, and ECK-19 isolated from coastal sediments.</title>
        <authorList>
            <person name="Ye Y.-Q."/>
            <person name="Du Z.-J."/>
        </authorList>
    </citation>
    <scope>NUCLEOTIDE SEQUENCE [LARGE SCALE GENOMIC DNA]</scope>
    <source>
        <strain evidence="1 2">ECK-19</strain>
    </source>
</reference>
<protein>
    <submittedName>
        <fullName evidence="1">Transcriptional repressor</fullName>
    </submittedName>
</protein>
<proteinExistence type="predicted"/>
<sequence length="155" mass="17104">MGVRVEAPAAAAGQTSHVSSYDDFIGGTLKPNEHFVYDALRRSDTPLKAYELLEELHDKGLRAPMTIYRALAVLIDKGCVKKISSLNAYVAIAPERASEARAFLICQKCKHVKEVILDAARLSELFSPLEITSDNLTIEVYAECHQVCRDPKLDG</sequence>
<dbReference type="InterPro" id="IPR036388">
    <property type="entry name" value="WH-like_DNA-bd_sf"/>
</dbReference>
<dbReference type="SUPFAM" id="SSF46785">
    <property type="entry name" value="Winged helix' DNA-binding domain"/>
    <property type="match status" value="1"/>
</dbReference>
<dbReference type="RefSeq" id="WP_369314268.1">
    <property type="nucleotide sequence ID" value="NZ_JBEHZE010000001.1"/>
</dbReference>
<evidence type="ECO:0000313" key="2">
    <source>
        <dbReference type="Proteomes" id="UP001560685"/>
    </source>
</evidence>
<dbReference type="Gene3D" id="1.10.10.10">
    <property type="entry name" value="Winged helix-like DNA-binding domain superfamily/Winged helix DNA-binding domain"/>
    <property type="match status" value="1"/>
</dbReference>
<dbReference type="Proteomes" id="UP001560685">
    <property type="component" value="Unassembled WGS sequence"/>
</dbReference>